<dbReference type="Proteomes" id="UP000811246">
    <property type="component" value="Chromosome 5"/>
</dbReference>
<gene>
    <name evidence="2" type="ORF">I3842_05G093400</name>
</gene>
<keyword evidence="1" id="KW-0812">Transmembrane</keyword>
<organism evidence="2 3">
    <name type="scientific">Carya illinoinensis</name>
    <name type="common">Pecan</name>
    <dbReference type="NCBI Taxonomy" id="32201"/>
    <lineage>
        <taxon>Eukaryota</taxon>
        <taxon>Viridiplantae</taxon>
        <taxon>Streptophyta</taxon>
        <taxon>Embryophyta</taxon>
        <taxon>Tracheophyta</taxon>
        <taxon>Spermatophyta</taxon>
        <taxon>Magnoliopsida</taxon>
        <taxon>eudicotyledons</taxon>
        <taxon>Gunneridae</taxon>
        <taxon>Pentapetalae</taxon>
        <taxon>rosids</taxon>
        <taxon>fabids</taxon>
        <taxon>Fagales</taxon>
        <taxon>Juglandaceae</taxon>
        <taxon>Carya</taxon>
    </lineage>
</organism>
<name>A0A922JPC7_CARIL</name>
<comment type="caution">
    <text evidence="2">The sequence shown here is derived from an EMBL/GenBank/DDBJ whole genome shotgun (WGS) entry which is preliminary data.</text>
</comment>
<evidence type="ECO:0000313" key="2">
    <source>
        <dbReference type="EMBL" id="KAG6712222.1"/>
    </source>
</evidence>
<reference evidence="2" key="1">
    <citation type="submission" date="2021-01" db="EMBL/GenBank/DDBJ databases">
        <authorList>
            <person name="Lovell J.T."/>
            <person name="Bentley N."/>
            <person name="Bhattarai G."/>
            <person name="Jenkins J.W."/>
            <person name="Sreedasyam A."/>
            <person name="Alarcon Y."/>
            <person name="Bock C."/>
            <person name="Boston L."/>
            <person name="Carlson J."/>
            <person name="Cervantes K."/>
            <person name="Clermont K."/>
            <person name="Krom N."/>
            <person name="Kubenka K."/>
            <person name="Mamidi S."/>
            <person name="Mattison C."/>
            <person name="Monteros M."/>
            <person name="Pisani C."/>
            <person name="Plott C."/>
            <person name="Rajasekar S."/>
            <person name="Rhein H.S."/>
            <person name="Rohla C."/>
            <person name="Song M."/>
            <person name="Hilaire R.S."/>
            <person name="Shu S."/>
            <person name="Wells L."/>
            <person name="Wang X."/>
            <person name="Webber J."/>
            <person name="Heerema R.J."/>
            <person name="Klein P."/>
            <person name="Conner P."/>
            <person name="Grauke L."/>
            <person name="Grimwood J."/>
            <person name="Schmutz J."/>
            <person name="Randall J.J."/>
        </authorList>
    </citation>
    <scope>NUCLEOTIDE SEQUENCE</scope>
    <source>
        <tissue evidence="2">Leaf</tissue>
    </source>
</reference>
<accession>A0A922JPC7</accession>
<keyword evidence="1" id="KW-0472">Membrane</keyword>
<protein>
    <submittedName>
        <fullName evidence="2">Uncharacterized protein</fullName>
    </submittedName>
</protein>
<evidence type="ECO:0000256" key="1">
    <source>
        <dbReference type="SAM" id="Phobius"/>
    </source>
</evidence>
<evidence type="ECO:0000313" key="3">
    <source>
        <dbReference type="Proteomes" id="UP000811246"/>
    </source>
</evidence>
<sequence length="57" mass="6651">MPNHQSCLLRLYKQTEPIICLSLYNGLLLQVLASFFFSVFVLDFLIISAILFFFQFS</sequence>
<feature type="transmembrane region" description="Helical" evidence="1">
    <location>
        <begin position="31"/>
        <end position="54"/>
    </location>
</feature>
<proteinExistence type="predicted"/>
<dbReference type="AlphaFoldDB" id="A0A922JPC7"/>
<keyword evidence="1" id="KW-1133">Transmembrane helix</keyword>
<dbReference type="EMBL" id="CM031829">
    <property type="protein sequence ID" value="KAG6712222.1"/>
    <property type="molecule type" value="Genomic_DNA"/>
</dbReference>